<dbReference type="InterPro" id="IPR048369">
    <property type="entry name" value="COG6_C"/>
</dbReference>
<dbReference type="GO" id="GO:0006891">
    <property type="term" value="P:intra-Golgi vesicle-mediated transport"/>
    <property type="evidence" value="ECO:0007669"/>
    <property type="project" value="InterPro"/>
</dbReference>
<feature type="domain" description="Conserved Oligomeric Golgi complex subunit 6 C-terminal" evidence="2">
    <location>
        <begin position="14"/>
        <end position="144"/>
    </location>
</feature>
<dbReference type="OrthoDB" id="272987at2759"/>
<evidence type="ECO:0000313" key="3">
    <source>
        <dbReference type="EMBL" id="KAF5335737.1"/>
    </source>
</evidence>
<dbReference type="Pfam" id="PF20653">
    <property type="entry name" value="COG6_C"/>
    <property type="match status" value="1"/>
</dbReference>
<evidence type="ECO:0000256" key="1">
    <source>
        <dbReference type="SAM" id="MobiDB-lite"/>
    </source>
</evidence>
<dbReference type="AlphaFoldDB" id="A0A8H5C844"/>
<dbReference type="InterPro" id="IPR010490">
    <property type="entry name" value="COG6"/>
</dbReference>
<gene>
    <name evidence="3" type="ORF">D9611_009727</name>
</gene>
<evidence type="ECO:0000313" key="4">
    <source>
        <dbReference type="Proteomes" id="UP000541558"/>
    </source>
</evidence>
<dbReference type="Proteomes" id="UP000541558">
    <property type="component" value="Unassembled WGS sequence"/>
</dbReference>
<organism evidence="3 4">
    <name type="scientific">Ephemerocybe angulata</name>
    <dbReference type="NCBI Taxonomy" id="980116"/>
    <lineage>
        <taxon>Eukaryota</taxon>
        <taxon>Fungi</taxon>
        <taxon>Dikarya</taxon>
        <taxon>Basidiomycota</taxon>
        <taxon>Agaricomycotina</taxon>
        <taxon>Agaricomycetes</taxon>
        <taxon>Agaricomycetidae</taxon>
        <taxon>Agaricales</taxon>
        <taxon>Agaricineae</taxon>
        <taxon>Psathyrellaceae</taxon>
        <taxon>Ephemerocybe</taxon>
    </lineage>
</organism>
<keyword evidence="4" id="KW-1185">Reference proteome</keyword>
<sequence>MVVGNKKAGEKQKAGLGSEFGEVLDVAIDPVVESVIKGGEEKDKLRPRWNASVWIVNCLTYILSVVEPFSSFTQEKQDGIKTLLDTRVAALIEEHTTSLLDESGLFGVYQTIEHPPNTSEPLSHFRETSPALRALHQFCLFLSSPTVPFLVPARRGFTTLDEFTGKKENGDDRQEDYGGGFEALGLPNAAAPRAYVINIGCMNDCRNLRKGTRYDGDEGSDGGKTPADHGTGPDDRG</sequence>
<dbReference type="GO" id="GO:0017119">
    <property type="term" value="C:Golgi transport complex"/>
    <property type="evidence" value="ECO:0007669"/>
    <property type="project" value="InterPro"/>
</dbReference>
<evidence type="ECO:0000259" key="2">
    <source>
        <dbReference type="Pfam" id="PF20653"/>
    </source>
</evidence>
<accession>A0A8H5C844</accession>
<proteinExistence type="predicted"/>
<protein>
    <recommendedName>
        <fullName evidence="2">Conserved Oligomeric Golgi complex subunit 6 C-terminal domain-containing protein</fullName>
    </recommendedName>
</protein>
<dbReference type="PANTHER" id="PTHR21506">
    <property type="entry name" value="COMPONENT OF OLIGOMERIC GOLGI COMPLEX 6"/>
    <property type="match status" value="1"/>
</dbReference>
<feature type="region of interest" description="Disordered" evidence="1">
    <location>
        <begin position="210"/>
        <end position="237"/>
    </location>
</feature>
<dbReference type="EMBL" id="JAACJK010000060">
    <property type="protein sequence ID" value="KAF5335737.1"/>
    <property type="molecule type" value="Genomic_DNA"/>
</dbReference>
<name>A0A8H5C844_9AGAR</name>
<dbReference type="PANTHER" id="PTHR21506:SF0">
    <property type="entry name" value="CONSERVED OLIGOMERIC GOLGI COMPLEX SUBUNIT 6"/>
    <property type="match status" value="1"/>
</dbReference>
<reference evidence="3 4" key="1">
    <citation type="journal article" date="2020" name="ISME J.">
        <title>Uncovering the hidden diversity of litter-decomposition mechanisms in mushroom-forming fungi.</title>
        <authorList>
            <person name="Floudas D."/>
            <person name="Bentzer J."/>
            <person name="Ahren D."/>
            <person name="Johansson T."/>
            <person name="Persson P."/>
            <person name="Tunlid A."/>
        </authorList>
    </citation>
    <scope>NUCLEOTIDE SEQUENCE [LARGE SCALE GENOMIC DNA]</scope>
    <source>
        <strain evidence="3 4">CBS 175.51</strain>
    </source>
</reference>
<comment type="caution">
    <text evidence="3">The sequence shown here is derived from an EMBL/GenBank/DDBJ whole genome shotgun (WGS) entry which is preliminary data.</text>
</comment>